<organism evidence="2 3">
    <name type="scientific">Chondrus crispus</name>
    <name type="common">Carrageen Irish moss</name>
    <name type="synonym">Polymorpha crispa</name>
    <dbReference type="NCBI Taxonomy" id="2769"/>
    <lineage>
        <taxon>Eukaryota</taxon>
        <taxon>Rhodophyta</taxon>
        <taxon>Florideophyceae</taxon>
        <taxon>Rhodymeniophycidae</taxon>
        <taxon>Gigartinales</taxon>
        <taxon>Gigartinaceae</taxon>
        <taxon>Chondrus</taxon>
    </lineage>
</organism>
<dbReference type="Proteomes" id="UP000012073">
    <property type="component" value="Unassembled WGS sequence"/>
</dbReference>
<reference evidence="3" key="1">
    <citation type="journal article" date="2013" name="Proc. Natl. Acad. Sci. U.S.A.">
        <title>Genome structure and metabolic features in the red seaweed Chondrus crispus shed light on evolution of the Archaeplastida.</title>
        <authorList>
            <person name="Collen J."/>
            <person name="Porcel B."/>
            <person name="Carre W."/>
            <person name="Ball S.G."/>
            <person name="Chaparro C."/>
            <person name="Tonon T."/>
            <person name="Barbeyron T."/>
            <person name="Michel G."/>
            <person name="Noel B."/>
            <person name="Valentin K."/>
            <person name="Elias M."/>
            <person name="Artiguenave F."/>
            <person name="Arun A."/>
            <person name="Aury J.M."/>
            <person name="Barbosa-Neto J.F."/>
            <person name="Bothwell J.H."/>
            <person name="Bouget F.Y."/>
            <person name="Brillet L."/>
            <person name="Cabello-Hurtado F."/>
            <person name="Capella-Gutierrez S."/>
            <person name="Charrier B."/>
            <person name="Cladiere L."/>
            <person name="Cock J.M."/>
            <person name="Coelho S.M."/>
            <person name="Colleoni C."/>
            <person name="Czjzek M."/>
            <person name="Da Silva C."/>
            <person name="Delage L."/>
            <person name="Denoeud F."/>
            <person name="Deschamps P."/>
            <person name="Dittami S.M."/>
            <person name="Gabaldon T."/>
            <person name="Gachon C.M."/>
            <person name="Groisillier A."/>
            <person name="Herve C."/>
            <person name="Jabbari K."/>
            <person name="Katinka M."/>
            <person name="Kloareg B."/>
            <person name="Kowalczyk N."/>
            <person name="Labadie K."/>
            <person name="Leblanc C."/>
            <person name="Lopez P.J."/>
            <person name="McLachlan D.H."/>
            <person name="Meslet-Cladiere L."/>
            <person name="Moustafa A."/>
            <person name="Nehr Z."/>
            <person name="Nyvall Collen P."/>
            <person name="Panaud O."/>
            <person name="Partensky F."/>
            <person name="Poulain J."/>
            <person name="Rensing S.A."/>
            <person name="Rousvoal S."/>
            <person name="Samson G."/>
            <person name="Symeonidi A."/>
            <person name="Weissenbach J."/>
            <person name="Zambounis A."/>
            <person name="Wincker P."/>
            <person name="Boyen C."/>
        </authorList>
    </citation>
    <scope>NUCLEOTIDE SEQUENCE [LARGE SCALE GENOMIC DNA]</scope>
    <source>
        <strain evidence="3">cv. Stackhouse</strain>
    </source>
</reference>
<dbReference type="Gramene" id="CDF41177">
    <property type="protein sequence ID" value="CDF41177"/>
    <property type="gene ID" value="CHC_T00007719001"/>
</dbReference>
<dbReference type="EMBL" id="HG002320">
    <property type="protein sequence ID" value="CDF41177.1"/>
    <property type="molecule type" value="Genomic_DNA"/>
</dbReference>
<feature type="compositionally biased region" description="Polar residues" evidence="1">
    <location>
        <begin position="10"/>
        <end position="25"/>
    </location>
</feature>
<evidence type="ECO:0000256" key="1">
    <source>
        <dbReference type="SAM" id="MobiDB-lite"/>
    </source>
</evidence>
<name>R7QRQ5_CHOCR</name>
<dbReference type="AlphaFoldDB" id="R7QRQ5"/>
<protein>
    <submittedName>
        <fullName evidence="2">Uncharacterized protein</fullName>
    </submittedName>
</protein>
<gene>
    <name evidence="2" type="ORF">CHC_T00007719001</name>
</gene>
<evidence type="ECO:0000313" key="2">
    <source>
        <dbReference type="EMBL" id="CDF41177.1"/>
    </source>
</evidence>
<dbReference type="RefSeq" id="XP_005711471.1">
    <property type="nucleotide sequence ID" value="XM_005711414.1"/>
</dbReference>
<evidence type="ECO:0000313" key="3">
    <source>
        <dbReference type="Proteomes" id="UP000012073"/>
    </source>
</evidence>
<sequence>MLYLRAKRQSVASTHRLSTPRVANSPNPLARLHFGNVIFQHIRRINIPEPSPTIPNPALQNPSSLPLMLFVKFLR</sequence>
<keyword evidence="3" id="KW-1185">Reference proteome</keyword>
<dbReference type="KEGG" id="ccp:CHC_T00007719001"/>
<dbReference type="GeneID" id="17319185"/>
<accession>R7QRQ5</accession>
<proteinExistence type="predicted"/>
<feature type="region of interest" description="Disordered" evidence="1">
    <location>
        <begin position="1"/>
        <end position="25"/>
    </location>
</feature>